<accession>A0A0G7ZN27</accession>
<gene>
    <name evidence="1" type="ORF">HEPPS_00980</name>
</gene>
<reference evidence="2" key="1">
    <citation type="submission" date="2015-05" db="EMBL/GenBank/DDBJ databases">
        <authorList>
            <person name="Collingro A."/>
        </authorList>
    </citation>
    <scope>NUCLEOTIDE SEQUENCE [LARGE SCALE GENOMIC DNA]</scope>
    <source>
        <strain evidence="2">Ps</strain>
    </source>
</reference>
<dbReference type="AlphaFoldDB" id="A0A0G7ZN27"/>
<protein>
    <submittedName>
        <fullName evidence="1">Uncharacterized protein</fullName>
    </submittedName>
</protein>
<dbReference type="EMBL" id="CWGI01000001">
    <property type="protein sequence ID" value="CRX36899.1"/>
    <property type="molecule type" value="Genomic_DNA"/>
</dbReference>
<proteinExistence type="predicted"/>
<dbReference type="Proteomes" id="UP000242141">
    <property type="component" value="Unassembled WGS sequence"/>
</dbReference>
<sequence>MSYFKNIFYSKKRKREILELLALEETKEVDFDWKKEIKLSDIDKQLENEILSLNINDSEK</sequence>
<evidence type="ECO:0000313" key="1">
    <source>
        <dbReference type="EMBL" id="CRX36899.1"/>
    </source>
</evidence>
<name>A0A0G7ZN27_9MOLU</name>
<keyword evidence="2" id="KW-1185">Reference proteome</keyword>
<organism evidence="1 2">
    <name type="scientific">Candidatus Hepatoplasma crinochetorum</name>
    <dbReference type="NCBI Taxonomy" id="295596"/>
    <lineage>
        <taxon>Bacteria</taxon>
        <taxon>Bacillati</taxon>
        <taxon>Mycoplasmatota</taxon>
        <taxon>Mollicutes</taxon>
        <taxon>Candidatus Hepatoplasmataceae</taxon>
        <taxon>Candidatus Hepatoplasma</taxon>
    </lineage>
</organism>
<evidence type="ECO:0000313" key="2">
    <source>
        <dbReference type="Proteomes" id="UP000242141"/>
    </source>
</evidence>